<evidence type="ECO:0000256" key="8">
    <source>
        <dbReference type="SAM" id="SignalP"/>
    </source>
</evidence>
<dbReference type="GO" id="GO:0004181">
    <property type="term" value="F:metallocarboxypeptidase activity"/>
    <property type="evidence" value="ECO:0007669"/>
    <property type="project" value="InterPro"/>
</dbReference>
<reference evidence="11" key="1">
    <citation type="submission" date="2016-10" db="EMBL/GenBank/DDBJ databases">
        <authorList>
            <person name="Varghese N."/>
            <person name="Submissions S."/>
        </authorList>
    </citation>
    <scope>NUCLEOTIDE SEQUENCE [LARGE SCALE GENOMIC DNA]</scope>
    <source>
        <strain evidence="11">CGMCC 1.10971</strain>
    </source>
</reference>
<evidence type="ECO:0000256" key="4">
    <source>
        <dbReference type="ARBA" id="ARBA00022801"/>
    </source>
</evidence>
<organism evidence="10 11">
    <name type="scientific">Neptunomonas qingdaonensis</name>
    <dbReference type="NCBI Taxonomy" id="1045558"/>
    <lineage>
        <taxon>Bacteria</taxon>
        <taxon>Pseudomonadati</taxon>
        <taxon>Pseudomonadota</taxon>
        <taxon>Gammaproteobacteria</taxon>
        <taxon>Oceanospirillales</taxon>
        <taxon>Oceanospirillaceae</taxon>
        <taxon>Neptunomonas</taxon>
    </lineage>
</organism>
<name>A0A1I2WFN7_9GAMM</name>
<dbReference type="GO" id="GO:0008270">
    <property type="term" value="F:zinc ion binding"/>
    <property type="evidence" value="ECO:0007669"/>
    <property type="project" value="InterPro"/>
</dbReference>
<keyword evidence="8" id="KW-0732">Signal</keyword>
<dbReference type="RefSeq" id="WP_090730975.1">
    <property type="nucleotide sequence ID" value="NZ_FOOU01000024.1"/>
</dbReference>
<keyword evidence="11" id="KW-1185">Reference proteome</keyword>
<keyword evidence="4" id="KW-0378">Hydrolase</keyword>
<dbReference type="Proteomes" id="UP000198623">
    <property type="component" value="Unassembled WGS sequence"/>
</dbReference>
<evidence type="ECO:0000256" key="3">
    <source>
        <dbReference type="ARBA" id="ARBA00022670"/>
    </source>
</evidence>
<comment type="cofactor">
    <cofactor evidence="1">
        <name>Zn(2+)</name>
        <dbReference type="ChEBI" id="CHEBI:29105"/>
    </cofactor>
</comment>
<dbReference type="InterPro" id="IPR000834">
    <property type="entry name" value="Peptidase_M14"/>
</dbReference>
<comment type="similarity">
    <text evidence="2 7">Belongs to the peptidase M14 family.</text>
</comment>
<evidence type="ECO:0000256" key="7">
    <source>
        <dbReference type="PROSITE-ProRule" id="PRU01379"/>
    </source>
</evidence>
<dbReference type="AlphaFoldDB" id="A0A1I2WFN7"/>
<dbReference type="PANTHER" id="PTHR11705:SF143">
    <property type="entry name" value="SLL0236 PROTEIN"/>
    <property type="match status" value="1"/>
</dbReference>
<dbReference type="STRING" id="1045558.SAMN05216175_12416"/>
<evidence type="ECO:0000256" key="6">
    <source>
        <dbReference type="ARBA" id="ARBA00023049"/>
    </source>
</evidence>
<dbReference type="Pfam" id="PF00246">
    <property type="entry name" value="Peptidase_M14"/>
    <property type="match status" value="1"/>
</dbReference>
<keyword evidence="3" id="KW-0645">Protease</keyword>
<evidence type="ECO:0000256" key="5">
    <source>
        <dbReference type="ARBA" id="ARBA00022833"/>
    </source>
</evidence>
<protein>
    <submittedName>
        <fullName evidence="10">Zinc carboxypeptidase</fullName>
    </submittedName>
</protein>
<evidence type="ECO:0000313" key="10">
    <source>
        <dbReference type="EMBL" id="SFG98401.1"/>
    </source>
</evidence>
<keyword evidence="5" id="KW-0862">Zinc</keyword>
<evidence type="ECO:0000259" key="9">
    <source>
        <dbReference type="PROSITE" id="PS52035"/>
    </source>
</evidence>
<proteinExistence type="inferred from homology"/>
<feature type="domain" description="Peptidase M14" evidence="9">
    <location>
        <begin position="30"/>
        <end position="295"/>
    </location>
</feature>
<dbReference type="OrthoDB" id="9779324at2"/>
<dbReference type="SUPFAM" id="SSF53187">
    <property type="entry name" value="Zn-dependent exopeptidases"/>
    <property type="match status" value="1"/>
</dbReference>
<feature type="chain" id="PRO_5011773245" evidence="8">
    <location>
        <begin position="19"/>
        <end position="295"/>
    </location>
</feature>
<comment type="caution">
    <text evidence="7">Lacks conserved residue(s) required for the propagation of feature annotation.</text>
</comment>
<keyword evidence="10" id="KW-0121">Carboxypeptidase</keyword>
<keyword evidence="6" id="KW-0482">Metalloprotease</keyword>
<evidence type="ECO:0000256" key="2">
    <source>
        <dbReference type="ARBA" id="ARBA00005988"/>
    </source>
</evidence>
<dbReference type="EMBL" id="FOOU01000024">
    <property type="protein sequence ID" value="SFG98401.1"/>
    <property type="molecule type" value="Genomic_DNA"/>
</dbReference>
<dbReference type="PANTHER" id="PTHR11705">
    <property type="entry name" value="PROTEASE FAMILY M14 CARBOXYPEPTIDASE A,B"/>
    <property type="match status" value="1"/>
</dbReference>
<feature type="signal peptide" evidence="8">
    <location>
        <begin position="1"/>
        <end position="18"/>
    </location>
</feature>
<evidence type="ECO:0000313" key="11">
    <source>
        <dbReference type="Proteomes" id="UP000198623"/>
    </source>
</evidence>
<dbReference type="Gene3D" id="3.40.630.10">
    <property type="entry name" value="Zn peptidases"/>
    <property type="match status" value="1"/>
</dbReference>
<dbReference type="PROSITE" id="PS52035">
    <property type="entry name" value="PEPTIDASE_M14"/>
    <property type="match status" value="1"/>
</dbReference>
<accession>A0A1I2WFN7</accession>
<gene>
    <name evidence="10" type="ORF">SAMN05216175_12416</name>
</gene>
<sequence>MKHFLTLSSVLWLLPVVAYSSTATQSVDQKYKTETQNVCAKIGRKLSSVSVKECNALSFDVPRFYSVGGLPILEKHFPATHADAPKILFIGGIHGDEYSSVSVTFKWLSTLNKHHSGAYDWHFLPLANPDGLLQSRSSRVNQNNVDLNRNFISAPDFPEPLVHWKKKARERSRYYPGQAPLSEPESRVIHQLIEEYRPDIVVSVHAPHGILDFDGSNLQPPKKLGPLHLRQLGTYPGSLGNYAWFVKRIPVMTIELEHAGIMPASIDISRMWTDLVSWVGEKTVERNQVVLSEPQ</sequence>
<dbReference type="SMART" id="SM00631">
    <property type="entry name" value="Zn_pept"/>
    <property type="match status" value="1"/>
</dbReference>
<dbReference type="GO" id="GO:0005615">
    <property type="term" value="C:extracellular space"/>
    <property type="evidence" value="ECO:0007669"/>
    <property type="project" value="TreeGrafter"/>
</dbReference>
<dbReference type="GO" id="GO:0006508">
    <property type="term" value="P:proteolysis"/>
    <property type="evidence" value="ECO:0007669"/>
    <property type="project" value="UniProtKB-KW"/>
</dbReference>
<evidence type="ECO:0000256" key="1">
    <source>
        <dbReference type="ARBA" id="ARBA00001947"/>
    </source>
</evidence>